<sequence>MRTFIEDEVINSLVNKVLARFGKKSISPAECKTLSNDILAQTGKTVSETTLKRLLGFARRSFDFSIYTLDTLAEYLGFPNWEVFYKTNIPSVAAVAPEDDSNRWEHLKNTSSKYSKYTLQAIKNASGIPFAETLPREELTSFIKKFLLTSQSIAPIVAPAGFGKSIGLAQTALKLWLGNNPAFPNDICCFINIQQAQTVALQKHPISEWFSKDLNLLHEEISALEEIKRKEDKLIIIIEGFDERTFSADKLKSIYANIIEFINYNSASSWIKVILAMRPSTWSKLVHAYFSPSFFHSRVFIDNSYPYENVIHHTLPLSPGEIRKILESHQAARQVTDSFSGNLLELLSYPRYLDIMLTMMPDKSMRPKTEEALIYRIIDTNTRHNFQFDSHAAVKSKIIDKIVSATVDGNKEQTANDWMLIKDALSSSAYSQLIDDFFIAEESQYSNALPQPRNISFHNKYVEHYFISWSLMKKNNLTISTELIDKVYTNPHLQDIKQSIIKWYLLHGFFMNNIQALEDIFKSKHINDKDRLQFFEFLVELSDGTHDQNKLIETLLINNDFVDTFFKKGLLYEHIGSPNTKLLLVLFNMSKQITWKHCALTQLFLNSILHLKAYRAEAYLREYRQISRKLDSPQVKFSQQMMEIMLDYARYEIKNDQLPGVLNALAESAGEQLEENSCHTYLNMILAIYSMLYMDAYKELYHFTLQVQAKLSHDDENTSYLRNLLQCAHTYAAVMYKPEMEVPNKQIEYMIFNAADLPESEILNKILMYLVGARYYETKKEMNACVSYASKASGMATDHQLQLFSLLSYKILKHAYILSNQKERAEVAEVNMQRLLVTEVQEQFFSNESVGNFRL</sequence>
<dbReference type="EMBL" id="BMIB01000005">
    <property type="protein sequence ID" value="GGH79046.1"/>
    <property type="molecule type" value="Genomic_DNA"/>
</dbReference>
<dbReference type="Proteomes" id="UP000627292">
    <property type="component" value="Unassembled WGS sequence"/>
</dbReference>
<evidence type="ECO:0000313" key="1">
    <source>
        <dbReference type="EMBL" id="GGH79046.1"/>
    </source>
</evidence>
<dbReference type="RefSeq" id="WP_188957214.1">
    <property type="nucleotide sequence ID" value="NZ_BMIB01000005.1"/>
</dbReference>
<name>A0A917J565_9BACT</name>
<evidence type="ECO:0008006" key="3">
    <source>
        <dbReference type="Google" id="ProtNLM"/>
    </source>
</evidence>
<evidence type="ECO:0000313" key="2">
    <source>
        <dbReference type="Proteomes" id="UP000627292"/>
    </source>
</evidence>
<reference evidence="1" key="2">
    <citation type="submission" date="2020-09" db="EMBL/GenBank/DDBJ databases">
        <authorList>
            <person name="Sun Q."/>
            <person name="Zhou Y."/>
        </authorList>
    </citation>
    <scope>NUCLEOTIDE SEQUENCE</scope>
    <source>
        <strain evidence="1">CGMCC 1.15290</strain>
    </source>
</reference>
<accession>A0A917J565</accession>
<comment type="caution">
    <text evidence="1">The sequence shown here is derived from an EMBL/GenBank/DDBJ whole genome shotgun (WGS) entry which is preliminary data.</text>
</comment>
<organism evidence="1 2">
    <name type="scientific">Filimonas zeae</name>
    <dbReference type="NCBI Taxonomy" id="1737353"/>
    <lineage>
        <taxon>Bacteria</taxon>
        <taxon>Pseudomonadati</taxon>
        <taxon>Bacteroidota</taxon>
        <taxon>Chitinophagia</taxon>
        <taxon>Chitinophagales</taxon>
        <taxon>Chitinophagaceae</taxon>
        <taxon>Filimonas</taxon>
    </lineage>
</organism>
<dbReference type="AlphaFoldDB" id="A0A917J565"/>
<dbReference type="Gene3D" id="3.40.50.300">
    <property type="entry name" value="P-loop containing nucleotide triphosphate hydrolases"/>
    <property type="match status" value="1"/>
</dbReference>
<reference evidence="1" key="1">
    <citation type="journal article" date="2014" name="Int. J. Syst. Evol. Microbiol.">
        <title>Complete genome sequence of Corynebacterium casei LMG S-19264T (=DSM 44701T), isolated from a smear-ripened cheese.</title>
        <authorList>
            <consortium name="US DOE Joint Genome Institute (JGI-PGF)"/>
            <person name="Walter F."/>
            <person name="Albersmeier A."/>
            <person name="Kalinowski J."/>
            <person name="Ruckert C."/>
        </authorList>
    </citation>
    <scope>NUCLEOTIDE SEQUENCE</scope>
    <source>
        <strain evidence="1">CGMCC 1.15290</strain>
    </source>
</reference>
<protein>
    <recommendedName>
        <fullName evidence="3">NACHT domain-containing protein</fullName>
    </recommendedName>
</protein>
<gene>
    <name evidence="1" type="ORF">GCM10011379_47820</name>
</gene>
<keyword evidence="2" id="KW-1185">Reference proteome</keyword>
<proteinExistence type="predicted"/>
<dbReference type="InterPro" id="IPR027417">
    <property type="entry name" value="P-loop_NTPase"/>
</dbReference>